<evidence type="ECO:0000259" key="15">
    <source>
        <dbReference type="Pfam" id="PF07715"/>
    </source>
</evidence>
<evidence type="ECO:0000256" key="11">
    <source>
        <dbReference type="PROSITE-ProRule" id="PRU01360"/>
    </source>
</evidence>
<comment type="subcellular location">
    <subcellularLocation>
        <location evidence="1 11">Cell outer membrane</location>
        <topology evidence="1 11">Multi-pass membrane protein</topology>
    </subcellularLocation>
</comment>
<evidence type="ECO:0000256" key="13">
    <source>
        <dbReference type="SAM" id="SignalP"/>
    </source>
</evidence>
<feature type="chain" id="PRO_5001919741" evidence="13">
    <location>
        <begin position="25"/>
        <end position="701"/>
    </location>
</feature>
<dbReference type="SUPFAM" id="SSF56935">
    <property type="entry name" value="Porins"/>
    <property type="match status" value="1"/>
</dbReference>
<dbReference type="InterPro" id="IPR012910">
    <property type="entry name" value="Plug_dom"/>
</dbReference>
<evidence type="ECO:0000256" key="5">
    <source>
        <dbReference type="ARBA" id="ARBA00022692"/>
    </source>
</evidence>
<dbReference type="Pfam" id="PF07715">
    <property type="entry name" value="Plug"/>
    <property type="match status" value="1"/>
</dbReference>
<evidence type="ECO:0000256" key="3">
    <source>
        <dbReference type="ARBA" id="ARBA00022452"/>
    </source>
</evidence>
<dbReference type="eggNOG" id="COG4774">
    <property type="taxonomic scope" value="Bacteria"/>
</dbReference>
<name>A0A095VVJ5_9GAMM</name>
<dbReference type="RefSeq" id="WP_035516087.1">
    <property type="nucleotide sequence ID" value="NZ_KN234760.1"/>
</dbReference>
<comment type="caution">
    <text evidence="16">The sequence shown here is derived from an EMBL/GenBank/DDBJ whole genome shotgun (WGS) entry which is preliminary data.</text>
</comment>
<dbReference type="Proteomes" id="UP000029640">
    <property type="component" value="Unassembled WGS sequence"/>
</dbReference>
<comment type="similarity">
    <text evidence="11 12">Belongs to the TonB-dependent receptor family.</text>
</comment>
<dbReference type="InterPro" id="IPR036942">
    <property type="entry name" value="Beta-barrel_TonB_sf"/>
</dbReference>
<evidence type="ECO:0000259" key="14">
    <source>
        <dbReference type="Pfam" id="PF00593"/>
    </source>
</evidence>
<protein>
    <submittedName>
        <fullName evidence="16">TonB-dependent receptor</fullName>
    </submittedName>
</protein>
<feature type="domain" description="TonB-dependent receptor plug" evidence="15">
    <location>
        <begin position="42"/>
        <end position="147"/>
    </location>
</feature>
<evidence type="ECO:0000256" key="10">
    <source>
        <dbReference type="ARBA" id="ARBA00023237"/>
    </source>
</evidence>
<evidence type="ECO:0000256" key="9">
    <source>
        <dbReference type="ARBA" id="ARBA00023136"/>
    </source>
</evidence>
<keyword evidence="7" id="KW-0406">Ion transport</keyword>
<keyword evidence="4" id="KW-0410">Iron transport</keyword>
<dbReference type="HOGENOM" id="CLU_008287_15_0_6"/>
<evidence type="ECO:0000256" key="4">
    <source>
        <dbReference type="ARBA" id="ARBA00022496"/>
    </source>
</evidence>
<dbReference type="OrthoDB" id="7051185at2"/>
<dbReference type="PATRIC" id="fig|1265313.6.peg.65"/>
<evidence type="ECO:0000313" key="16">
    <source>
        <dbReference type="EMBL" id="KGE05385.1"/>
    </source>
</evidence>
<keyword evidence="9 11" id="KW-0472">Membrane</keyword>
<dbReference type="PROSITE" id="PS52016">
    <property type="entry name" value="TONB_DEPENDENT_REC_3"/>
    <property type="match status" value="1"/>
</dbReference>
<keyword evidence="2 11" id="KW-0813">Transport</keyword>
<dbReference type="InterPro" id="IPR000531">
    <property type="entry name" value="Beta-barrel_TonB"/>
</dbReference>
<dbReference type="GO" id="GO:0006826">
    <property type="term" value="P:iron ion transport"/>
    <property type="evidence" value="ECO:0007669"/>
    <property type="project" value="UniProtKB-KW"/>
</dbReference>
<evidence type="ECO:0000256" key="6">
    <source>
        <dbReference type="ARBA" id="ARBA00023004"/>
    </source>
</evidence>
<evidence type="ECO:0000256" key="8">
    <source>
        <dbReference type="ARBA" id="ARBA00023077"/>
    </source>
</evidence>
<keyword evidence="3 11" id="KW-1134">Transmembrane beta strand</keyword>
<feature type="domain" description="TonB-dependent receptor-like beta-barrel" evidence="14">
    <location>
        <begin position="181"/>
        <end position="658"/>
    </location>
</feature>
<dbReference type="Gene3D" id="2.40.170.20">
    <property type="entry name" value="TonB-dependent receptor, beta-barrel domain"/>
    <property type="match status" value="1"/>
</dbReference>
<dbReference type="PANTHER" id="PTHR32552">
    <property type="entry name" value="FERRICHROME IRON RECEPTOR-RELATED"/>
    <property type="match status" value="1"/>
</dbReference>
<gene>
    <name evidence="16" type="ORF">HRUBRA_00065</name>
</gene>
<keyword evidence="16" id="KW-0675">Receptor</keyword>
<reference evidence="16 17" key="1">
    <citation type="journal article" date="2014" name="Genome Announc.">
        <title>Genome Sequence of Gammaproteobacterial Pseudohaliea rubra Type Strain DSM 19751, Isolated from Coastal Seawater of the Mediterranean Sea.</title>
        <authorList>
            <person name="Spring S."/>
            <person name="Fiebig A."/>
            <person name="Riedel T."/>
            <person name="Goker M."/>
            <person name="Klenk H.P."/>
        </authorList>
    </citation>
    <scope>NUCLEOTIDE SEQUENCE [LARGE SCALE GENOMIC DNA]</scope>
    <source>
        <strain evidence="16 17">DSM 19751</strain>
    </source>
</reference>
<keyword evidence="10 11" id="KW-0998">Cell outer membrane</keyword>
<dbReference type="InterPro" id="IPR039426">
    <property type="entry name" value="TonB-dep_rcpt-like"/>
</dbReference>
<feature type="signal peptide" evidence="13">
    <location>
        <begin position="1"/>
        <end position="24"/>
    </location>
</feature>
<keyword evidence="17" id="KW-1185">Reference proteome</keyword>
<keyword evidence="8 12" id="KW-0798">TonB box</keyword>
<evidence type="ECO:0000313" key="17">
    <source>
        <dbReference type="Proteomes" id="UP000029640"/>
    </source>
</evidence>
<dbReference type="EMBL" id="AUVB01000001">
    <property type="protein sequence ID" value="KGE05385.1"/>
    <property type="molecule type" value="Genomic_DNA"/>
</dbReference>
<keyword evidence="5 11" id="KW-0812">Transmembrane</keyword>
<proteinExistence type="inferred from homology"/>
<accession>A0A095VVJ5</accession>
<organism evidence="16 17">
    <name type="scientific">Pseudohaliea rubra DSM 19751</name>
    <dbReference type="NCBI Taxonomy" id="1265313"/>
    <lineage>
        <taxon>Bacteria</taxon>
        <taxon>Pseudomonadati</taxon>
        <taxon>Pseudomonadota</taxon>
        <taxon>Gammaproteobacteria</taxon>
        <taxon>Cellvibrionales</taxon>
        <taxon>Halieaceae</taxon>
        <taxon>Pseudohaliea</taxon>
    </lineage>
</organism>
<evidence type="ECO:0000256" key="1">
    <source>
        <dbReference type="ARBA" id="ARBA00004571"/>
    </source>
</evidence>
<dbReference type="Pfam" id="PF00593">
    <property type="entry name" value="TonB_dep_Rec_b-barrel"/>
    <property type="match status" value="1"/>
</dbReference>
<sequence>MKHPVTLSRPGLLALACLAAGAGAAPLEEIVVTAELRNTPLLEQSASTSVVDSRTIRQRAARHLEDVLNLAPNVNFAGGSSRARFYQVRGIGERSQFVEPLNPSVGLRIDGVDFSGLGTAALLFDVEQVEVLRGPQGTLHGANALAGLINLRTAAPAAETGGRIEVSAADYDTRTLGAALTGPLTDTLRYRLSLGHNESDGYMDNAWLGRDDTNNRDETNASARLRWLPDTRNSVDLHLFAVDVNNGYDAFSLDNTRSTLSDQPGRDTLEALAGSLKWHREGDAVDLETFLSVASTDTAYAYDEDWAFVGIAPELEYSSFDEFRRERDSVSAEVRLSSRQPLVLLGRPTEWVAGLYGLSDDETLRRRYTFLASDFNSRFEARTAAAYGQLDVALSDVLTLTTGLRVAHRTMDYGDSNGVDATPSDDLWGGKLSLAWDLADGGLLYASVSRGYRASGVNAGVLATDPGSVNDGAPVLAANTTFDQERLWNYELGHKALLADGRLSSRLALFWMDRQDQQVRGSLVLPRPDGSTAFIDYTDNADTGTNLGLEWELNWQPTDSLAFFASLGLLDATFDDYVNAAGDDLDGRDQAHAPNYQYAAGVTWTSPGGWYVRAEAEGKDGFYFSDRHAARAGAYDIFHLRGGLRTTHWDASLWVRNLGDEDYTIRGFGSFGNDPRKGYAVEPYYQYGEPRVLGGSVAYRF</sequence>
<evidence type="ECO:0000256" key="7">
    <source>
        <dbReference type="ARBA" id="ARBA00023065"/>
    </source>
</evidence>
<dbReference type="GO" id="GO:0009279">
    <property type="term" value="C:cell outer membrane"/>
    <property type="evidence" value="ECO:0007669"/>
    <property type="project" value="UniProtKB-SubCell"/>
</dbReference>
<dbReference type="AlphaFoldDB" id="A0A095VVJ5"/>
<evidence type="ECO:0000256" key="2">
    <source>
        <dbReference type="ARBA" id="ARBA00022448"/>
    </source>
</evidence>
<dbReference type="PANTHER" id="PTHR32552:SF81">
    <property type="entry name" value="TONB-DEPENDENT OUTER MEMBRANE RECEPTOR"/>
    <property type="match status" value="1"/>
</dbReference>
<keyword evidence="6" id="KW-0408">Iron</keyword>
<evidence type="ECO:0000256" key="12">
    <source>
        <dbReference type="RuleBase" id="RU003357"/>
    </source>
</evidence>
<dbReference type="STRING" id="1265313.HRUBRA_00065"/>
<keyword evidence="13" id="KW-0732">Signal</keyword>